<dbReference type="Pfam" id="PF05175">
    <property type="entry name" value="MTS"/>
    <property type="match status" value="1"/>
</dbReference>
<evidence type="ECO:0000256" key="1">
    <source>
        <dbReference type="ARBA" id="ARBA00022490"/>
    </source>
</evidence>
<dbReference type="SUPFAM" id="SSF53335">
    <property type="entry name" value="S-adenosyl-L-methionine-dependent methyltransferases"/>
    <property type="match status" value="1"/>
</dbReference>
<dbReference type="Proteomes" id="UP000325105">
    <property type="component" value="Unassembled WGS sequence"/>
</dbReference>
<dbReference type="HAMAP" id="MF_01872">
    <property type="entry name" value="tRNA_methyltr_YfiC"/>
    <property type="match status" value="1"/>
</dbReference>
<dbReference type="PROSITE" id="PS00092">
    <property type="entry name" value="N6_MTASE"/>
    <property type="match status" value="1"/>
</dbReference>
<organism evidence="8 9">
    <name type="scientific">Sphingobacterium allocomposti</name>
    <dbReference type="NCBI Taxonomy" id="415956"/>
    <lineage>
        <taxon>Bacteria</taxon>
        <taxon>Pseudomonadati</taxon>
        <taxon>Bacteroidota</taxon>
        <taxon>Sphingobacteriia</taxon>
        <taxon>Sphingobacteriales</taxon>
        <taxon>Sphingobacteriaceae</taxon>
        <taxon>Sphingobacterium</taxon>
    </lineage>
</organism>
<reference evidence="8 9" key="1">
    <citation type="submission" date="2019-07" db="EMBL/GenBank/DDBJ databases">
        <title>Genomic Encyclopedia of Archaeal and Bacterial Type Strains, Phase II (KMG-II): from individual species to whole genera.</title>
        <authorList>
            <person name="Goeker M."/>
        </authorList>
    </citation>
    <scope>NUCLEOTIDE SEQUENCE [LARGE SCALE GENOMIC DNA]</scope>
    <source>
        <strain evidence="8 9">DSM 18850</strain>
    </source>
</reference>
<keyword evidence="3 6" id="KW-0808">Transferase</keyword>
<keyword evidence="1 6" id="KW-0963">Cytoplasm</keyword>
<evidence type="ECO:0000313" key="8">
    <source>
        <dbReference type="EMBL" id="TYP98563.1"/>
    </source>
</evidence>
<dbReference type="InterPro" id="IPR007848">
    <property type="entry name" value="Small_mtfrase_dom"/>
</dbReference>
<gene>
    <name evidence="8" type="ORF">BC792_101220</name>
</gene>
<dbReference type="GO" id="GO:0008033">
    <property type="term" value="P:tRNA processing"/>
    <property type="evidence" value="ECO:0007669"/>
    <property type="project" value="UniProtKB-UniRule"/>
</dbReference>
<evidence type="ECO:0000259" key="7">
    <source>
        <dbReference type="Pfam" id="PF05175"/>
    </source>
</evidence>
<evidence type="ECO:0000256" key="2">
    <source>
        <dbReference type="ARBA" id="ARBA00022603"/>
    </source>
</evidence>
<dbReference type="CDD" id="cd02440">
    <property type="entry name" value="AdoMet_MTases"/>
    <property type="match status" value="1"/>
</dbReference>
<comment type="subcellular location">
    <subcellularLocation>
        <location evidence="6">Cytoplasm</location>
    </subcellularLocation>
</comment>
<dbReference type="GO" id="GO:0032259">
    <property type="term" value="P:methylation"/>
    <property type="evidence" value="ECO:0007669"/>
    <property type="project" value="UniProtKB-KW"/>
</dbReference>
<keyword evidence="2 6" id="KW-0489">Methyltransferase</keyword>
<comment type="caution">
    <text evidence="8">The sequence shown here is derived from an EMBL/GenBank/DDBJ whole genome shotgun (WGS) entry which is preliminary data.</text>
</comment>
<comment type="catalytic activity">
    <reaction evidence="6">
        <text>adenosine(37) in tRNA1(Val) + S-adenosyl-L-methionine = N(6)-methyladenosine(37) in tRNA1(Val) + S-adenosyl-L-homocysteine + H(+)</text>
        <dbReference type="Rhea" id="RHEA:43160"/>
        <dbReference type="Rhea" id="RHEA-COMP:10369"/>
        <dbReference type="Rhea" id="RHEA-COMP:10370"/>
        <dbReference type="ChEBI" id="CHEBI:15378"/>
        <dbReference type="ChEBI" id="CHEBI:57856"/>
        <dbReference type="ChEBI" id="CHEBI:59789"/>
        <dbReference type="ChEBI" id="CHEBI:74411"/>
        <dbReference type="ChEBI" id="CHEBI:74449"/>
        <dbReference type="EC" id="2.1.1.223"/>
    </reaction>
</comment>
<evidence type="ECO:0000256" key="3">
    <source>
        <dbReference type="ARBA" id="ARBA00022679"/>
    </source>
</evidence>
<dbReference type="AlphaFoldDB" id="A0A5S5DRK9"/>
<feature type="domain" description="Methyltransferase small" evidence="7">
    <location>
        <begin position="26"/>
        <end position="133"/>
    </location>
</feature>
<protein>
    <recommendedName>
        <fullName evidence="6">tRNA1(Val) (adenine(37)-N6)-methyltransferase</fullName>
        <ecNumber evidence="6">2.1.1.223</ecNumber>
    </recommendedName>
    <alternativeName>
        <fullName evidence="6">tRNA m6A37 methyltransferase</fullName>
    </alternativeName>
</protein>
<dbReference type="InterPro" id="IPR050210">
    <property type="entry name" value="tRNA_Adenine-N(6)_MTase"/>
</dbReference>
<dbReference type="EC" id="2.1.1.223" evidence="6"/>
<dbReference type="OrthoDB" id="5383291at2"/>
<comment type="function">
    <text evidence="6">Specifically methylates the adenine in position 37 of tRNA(1)(Val) (anticodon cmo5UAC).</text>
</comment>
<dbReference type="GO" id="GO:0016430">
    <property type="term" value="F:tRNA (adenine-N6)-methyltransferase activity"/>
    <property type="evidence" value="ECO:0007669"/>
    <property type="project" value="UniProtKB-UniRule"/>
</dbReference>
<name>A0A5S5DRK9_9SPHI</name>
<keyword evidence="9" id="KW-1185">Reference proteome</keyword>
<dbReference type="EMBL" id="VNHX01000001">
    <property type="protein sequence ID" value="TYP98563.1"/>
    <property type="molecule type" value="Genomic_DNA"/>
</dbReference>
<keyword evidence="4 6" id="KW-0949">S-adenosyl-L-methionine</keyword>
<dbReference type="GO" id="GO:0003676">
    <property type="term" value="F:nucleic acid binding"/>
    <property type="evidence" value="ECO:0007669"/>
    <property type="project" value="InterPro"/>
</dbReference>
<evidence type="ECO:0000313" key="9">
    <source>
        <dbReference type="Proteomes" id="UP000325105"/>
    </source>
</evidence>
<accession>A0A5S5DRK9</accession>
<evidence type="ECO:0000256" key="4">
    <source>
        <dbReference type="ARBA" id="ARBA00022691"/>
    </source>
</evidence>
<sequence length="233" mass="26082">MGSVFRFKQFEIDQGDCAMKINTDGVLLGALAEGPDARRVLDIGTGTGVIAMMIAQRYPEASIDAVEIDEHASMQAYKNFRRSVFSERLHVIGGAFEDTVPTEPYDLIVSNPPFYTNSLHNPDPRRKMAKHADNGFFERLLSFVERNLSGNGKFQCIVPVTVADMLADILPEGLFLQEELSICSFPGEEPIRRLLSFGRAANVLRSDLFVIYAGKGVYTQRYKDILQPYFLAF</sequence>
<evidence type="ECO:0000256" key="5">
    <source>
        <dbReference type="ARBA" id="ARBA00022694"/>
    </source>
</evidence>
<keyword evidence="5 6" id="KW-0819">tRNA processing</keyword>
<proteinExistence type="inferred from homology"/>
<dbReference type="InterPro" id="IPR002052">
    <property type="entry name" value="DNA_methylase_N6_adenine_CS"/>
</dbReference>
<dbReference type="PANTHER" id="PTHR47739">
    <property type="entry name" value="TRNA1(VAL) (ADENINE(37)-N6)-METHYLTRANSFERASE"/>
    <property type="match status" value="1"/>
</dbReference>
<dbReference type="InterPro" id="IPR022882">
    <property type="entry name" value="tRNA_adenine-N6_MeTrfase"/>
</dbReference>
<comment type="similarity">
    <text evidence="6">Belongs to the methyltransferase superfamily. tRNA (adenine-N(6)-)-methyltransferase family.</text>
</comment>
<dbReference type="Gene3D" id="3.40.50.150">
    <property type="entry name" value="Vaccinia Virus protein VP39"/>
    <property type="match status" value="1"/>
</dbReference>
<dbReference type="InterPro" id="IPR029063">
    <property type="entry name" value="SAM-dependent_MTases_sf"/>
</dbReference>
<dbReference type="PANTHER" id="PTHR47739:SF1">
    <property type="entry name" value="TRNA1(VAL) (ADENINE(37)-N6)-METHYLTRANSFERASE"/>
    <property type="match status" value="1"/>
</dbReference>
<dbReference type="GO" id="GO:0005737">
    <property type="term" value="C:cytoplasm"/>
    <property type="evidence" value="ECO:0007669"/>
    <property type="project" value="UniProtKB-SubCell"/>
</dbReference>
<evidence type="ECO:0000256" key="6">
    <source>
        <dbReference type="HAMAP-Rule" id="MF_01872"/>
    </source>
</evidence>
<dbReference type="RefSeq" id="WP_148907125.1">
    <property type="nucleotide sequence ID" value="NZ_VNHX01000001.1"/>
</dbReference>